<evidence type="ECO:0000313" key="2">
    <source>
        <dbReference type="Proteomes" id="UP000053095"/>
    </source>
</evidence>
<evidence type="ECO:0008006" key="3">
    <source>
        <dbReference type="Google" id="ProtNLM"/>
    </source>
</evidence>
<proteinExistence type="predicted"/>
<evidence type="ECO:0000313" key="1">
    <source>
        <dbReference type="EMBL" id="GAM43311.1"/>
    </source>
</evidence>
<dbReference type="AlphaFoldDB" id="A0A0B8N291"/>
<protein>
    <recommendedName>
        <fullName evidence="3">Peptidase S8/S53 domain-containing protein</fullName>
    </recommendedName>
</protein>
<keyword evidence="2" id="KW-1185">Reference proteome</keyword>
<organism evidence="1 2">
    <name type="scientific">Talaromyces pinophilus</name>
    <name type="common">Penicillium pinophilum</name>
    <dbReference type="NCBI Taxonomy" id="128442"/>
    <lineage>
        <taxon>Eukaryota</taxon>
        <taxon>Fungi</taxon>
        <taxon>Dikarya</taxon>
        <taxon>Ascomycota</taxon>
        <taxon>Pezizomycotina</taxon>
        <taxon>Eurotiomycetes</taxon>
        <taxon>Eurotiomycetidae</taxon>
        <taxon>Eurotiales</taxon>
        <taxon>Trichocomaceae</taxon>
        <taxon>Talaromyces</taxon>
        <taxon>Talaromyces sect. Talaromyces</taxon>
    </lineage>
</organism>
<sequence length="142" mass="15553">MKSGEKADHGKFRAANYLFPGQDIPITGDNKNQNARGSSVVTSLAAGLAGLILYTQRLLLSDTSYNVMMPQRQKLEAWPRKALINQAFNVLAGHPTEKIPKDLYVALGSHFDKDPVTFAEESGFGGQPKVLETLMTSLMLMN</sequence>
<dbReference type="EMBL" id="DF933843">
    <property type="protein sequence ID" value="GAM43311.1"/>
    <property type="molecule type" value="Genomic_DNA"/>
</dbReference>
<accession>A0A0B8N291</accession>
<reference evidence="2" key="1">
    <citation type="journal article" date="2015" name="Genome Announc.">
        <title>Draft genome sequence of Talaromyces cellulolyticus strain Y-94, a source of lignocellulosic biomass-degrading enzymes.</title>
        <authorList>
            <person name="Fujii T."/>
            <person name="Koike H."/>
            <person name="Sawayama S."/>
            <person name="Yano S."/>
            <person name="Inoue H."/>
        </authorList>
    </citation>
    <scope>NUCLEOTIDE SEQUENCE [LARGE SCALE GENOMIC DNA]</scope>
    <source>
        <strain evidence="2">Y-94</strain>
    </source>
</reference>
<dbReference type="Proteomes" id="UP000053095">
    <property type="component" value="Unassembled WGS sequence"/>
</dbReference>
<name>A0A0B8N291_TALPI</name>
<gene>
    <name evidence="1" type="ORF">TCE0_047f18021</name>
</gene>